<evidence type="ECO:0000313" key="1">
    <source>
        <dbReference type="EMBL" id="SNZ04385.1"/>
    </source>
</evidence>
<reference evidence="1 2" key="1">
    <citation type="submission" date="2017-09" db="EMBL/GenBank/DDBJ databases">
        <authorList>
            <person name="Ehlers B."/>
            <person name="Leendertz F.H."/>
        </authorList>
    </citation>
    <scope>NUCLEOTIDE SEQUENCE [LARGE SCALE GENOMIC DNA]</scope>
    <source>
        <strain evidence="1 2">DSM 27208</strain>
    </source>
</reference>
<name>A0A285N4I2_NATPI</name>
<protein>
    <submittedName>
        <fullName evidence="1">Uncharacterized protein</fullName>
    </submittedName>
</protein>
<dbReference type="AlphaFoldDB" id="A0A285N4I2"/>
<sequence length="90" mass="10305">MTREMTATNEEAGEELYVIYWCEENGYAGSCDFVPAESLADAHERSTYASGSVAHQRLIFEGTYEEFREHVAEELDDESRGVRRFSIDWG</sequence>
<dbReference type="Proteomes" id="UP000219453">
    <property type="component" value="Unassembled WGS sequence"/>
</dbReference>
<keyword evidence="2" id="KW-1185">Reference proteome</keyword>
<proteinExistence type="predicted"/>
<evidence type="ECO:0000313" key="2">
    <source>
        <dbReference type="Proteomes" id="UP000219453"/>
    </source>
</evidence>
<organism evidence="1 2">
    <name type="scientific">Natronoarchaeum philippinense</name>
    <dbReference type="NCBI Taxonomy" id="558529"/>
    <lineage>
        <taxon>Archaea</taxon>
        <taxon>Methanobacteriati</taxon>
        <taxon>Methanobacteriota</taxon>
        <taxon>Stenosarchaea group</taxon>
        <taxon>Halobacteria</taxon>
        <taxon>Halobacteriales</taxon>
        <taxon>Natronoarchaeaceae</taxon>
    </lineage>
</organism>
<accession>A0A285N4I2</accession>
<gene>
    <name evidence="1" type="ORF">SAMN06269185_0543</name>
</gene>
<dbReference type="EMBL" id="OBEJ01000001">
    <property type="protein sequence ID" value="SNZ04385.1"/>
    <property type="molecule type" value="Genomic_DNA"/>
</dbReference>